<dbReference type="SUPFAM" id="SSF75516">
    <property type="entry name" value="Pheromone-binding domain of LuxR-like quorum-sensing transcription factors"/>
    <property type="match status" value="1"/>
</dbReference>
<dbReference type="InterPro" id="IPR036693">
    <property type="entry name" value="TF_LuxR_autoind-bd_dom_sf"/>
</dbReference>
<dbReference type="GO" id="GO:0003677">
    <property type="term" value="F:DNA binding"/>
    <property type="evidence" value="ECO:0007669"/>
    <property type="project" value="UniProtKB-KW"/>
</dbReference>
<keyword evidence="2" id="KW-0238">DNA-binding</keyword>
<dbReference type="InterPro" id="IPR016032">
    <property type="entry name" value="Sig_transdc_resp-reg_C-effctor"/>
</dbReference>
<evidence type="ECO:0000256" key="3">
    <source>
        <dbReference type="ARBA" id="ARBA00023163"/>
    </source>
</evidence>
<accession>A0A178MJW6</accession>
<dbReference type="EMBL" id="LWQU01000152">
    <property type="protein sequence ID" value="OAN48970.1"/>
    <property type="molecule type" value="Genomic_DNA"/>
</dbReference>
<evidence type="ECO:0000313" key="5">
    <source>
        <dbReference type="EMBL" id="OAN48970.1"/>
    </source>
</evidence>
<proteinExistence type="predicted"/>
<dbReference type="Proteomes" id="UP000078543">
    <property type="component" value="Unassembled WGS sequence"/>
</dbReference>
<keyword evidence="1" id="KW-0805">Transcription regulation</keyword>
<dbReference type="PANTHER" id="PTHR44688:SF16">
    <property type="entry name" value="DNA-BINDING TRANSCRIPTIONAL ACTIVATOR DEVR_DOSR"/>
    <property type="match status" value="1"/>
</dbReference>
<name>A0A178MJW6_9PROT</name>
<gene>
    <name evidence="5" type="ORF">A6A05_03010</name>
</gene>
<sequence length="237" mass="26960">MPVTEALTALDAAQTTDDLRGIADNVVRRFGFGGFTYHLYRPGVGSLVYIGDWQPEWLQRYEDKGYIDIDPVVEQLLRTVTPFLWTDTVLTREVNAPERVVLNEARAFSMKAGAEIPVHEPGLGCATFSLFSASEATFTEAWSQHRHNMHIFALYFHQRYVNLLEFDGTEQPPPLSKRERECLAWTSRGKTAWEIGEILHISERTVKVYLDTATRKLGSFSKHHAVVKAILNRIILP</sequence>
<feature type="domain" description="HTH luxR-type" evidence="4">
    <location>
        <begin position="168"/>
        <end position="233"/>
    </location>
</feature>
<dbReference type="CDD" id="cd06170">
    <property type="entry name" value="LuxR_C_like"/>
    <property type="match status" value="1"/>
</dbReference>
<evidence type="ECO:0000256" key="1">
    <source>
        <dbReference type="ARBA" id="ARBA00023015"/>
    </source>
</evidence>
<dbReference type="GO" id="GO:0006355">
    <property type="term" value="P:regulation of DNA-templated transcription"/>
    <property type="evidence" value="ECO:0007669"/>
    <property type="project" value="InterPro"/>
</dbReference>
<dbReference type="SMART" id="SM00421">
    <property type="entry name" value="HTH_LUXR"/>
    <property type="match status" value="1"/>
</dbReference>
<dbReference type="Pfam" id="PF00196">
    <property type="entry name" value="GerE"/>
    <property type="match status" value="1"/>
</dbReference>
<keyword evidence="6" id="KW-1185">Reference proteome</keyword>
<dbReference type="Pfam" id="PF03472">
    <property type="entry name" value="Autoind_bind"/>
    <property type="match status" value="1"/>
</dbReference>
<dbReference type="SUPFAM" id="SSF46894">
    <property type="entry name" value="C-terminal effector domain of the bipartite response regulators"/>
    <property type="match status" value="1"/>
</dbReference>
<dbReference type="PROSITE" id="PS50043">
    <property type="entry name" value="HTH_LUXR_2"/>
    <property type="match status" value="1"/>
</dbReference>
<dbReference type="InterPro" id="IPR036388">
    <property type="entry name" value="WH-like_DNA-bd_sf"/>
</dbReference>
<reference evidence="5 6" key="1">
    <citation type="submission" date="2016-04" db="EMBL/GenBank/DDBJ databases">
        <title>Draft genome sequence of freshwater magnetotactic bacteria Magnetospirillum marisnigri SP-1 and Magnetospirillum moscoviense BB-1.</title>
        <authorList>
            <person name="Koziaeva V."/>
            <person name="Dziuba M.V."/>
            <person name="Ivanov T.M."/>
            <person name="Kuznetsov B."/>
            <person name="Grouzdev D.S."/>
        </authorList>
    </citation>
    <scope>NUCLEOTIDE SEQUENCE [LARGE SCALE GENOMIC DNA]</scope>
    <source>
        <strain evidence="5 6">BB-1</strain>
    </source>
</reference>
<dbReference type="Gene3D" id="3.30.450.80">
    <property type="entry name" value="Transcription factor LuxR-like, autoinducer-binding domain"/>
    <property type="match status" value="1"/>
</dbReference>
<dbReference type="STRING" id="1437059.A6A05_03010"/>
<dbReference type="InterPro" id="IPR000792">
    <property type="entry name" value="Tscrpt_reg_LuxR_C"/>
</dbReference>
<dbReference type="Gene3D" id="1.10.10.10">
    <property type="entry name" value="Winged helix-like DNA-binding domain superfamily/Winged helix DNA-binding domain"/>
    <property type="match status" value="1"/>
</dbReference>
<dbReference type="RefSeq" id="WP_068502151.1">
    <property type="nucleotide sequence ID" value="NZ_LWQU01000152.1"/>
</dbReference>
<evidence type="ECO:0000259" key="4">
    <source>
        <dbReference type="PROSITE" id="PS50043"/>
    </source>
</evidence>
<evidence type="ECO:0000256" key="2">
    <source>
        <dbReference type="ARBA" id="ARBA00023125"/>
    </source>
</evidence>
<evidence type="ECO:0000313" key="6">
    <source>
        <dbReference type="Proteomes" id="UP000078543"/>
    </source>
</evidence>
<dbReference type="PRINTS" id="PR00038">
    <property type="entry name" value="HTHLUXR"/>
</dbReference>
<keyword evidence="3" id="KW-0804">Transcription</keyword>
<organism evidence="5 6">
    <name type="scientific">Magnetospirillum moscoviense</name>
    <dbReference type="NCBI Taxonomy" id="1437059"/>
    <lineage>
        <taxon>Bacteria</taxon>
        <taxon>Pseudomonadati</taxon>
        <taxon>Pseudomonadota</taxon>
        <taxon>Alphaproteobacteria</taxon>
        <taxon>Rhodospirillales</taxon>
        <taxon>Rhodospirillaceae</taxon>
        <taxon>Magnetospirillum</taxon>
    </lineage>
</organism>
<comment type="caution">
    <text evidence="5">The sequence shown here is derived from an EMBL/GenBank/DDBJ whole genome shotgun (WGS) entry which is preliminary data.</text>
</comment>
<dbReference type="AlphaFoldDB" id="A0A178MJW6"/>
<dbReference type="PANTHER" id="PTHR44688">
    <property type="entry name" value="DNA-BINDING TRANSCRIPTIONAL ACTIVATOR DEVR_DOSR"/>
    <property type="match status" value="1"/>
</dbReference>
<dbReference type="InterPro" id="IPR005143">
    <property type="entry name" value="TF_LuxR_autoind-bd_dom"/>
</dbReference>
<protein>
    <recommendedName>
        <fullName evidence="4">HTH luxR-type domain-containing protein</fullName>
    </recommendedName>
</protein>
<dbReference type="OrthoDB" id="7345476at2"/>